<feature type="domain" description="5'-Nucleotidase C-terminal" evidence="1">
    <location>
        <begin position="105"/>
        <end position="246"/>
    </location>
</feature>
<dbReference type="PANTHER" id="PTHR11575">
    <property type="entry name" value="5'-NUCLEOTIDASE-RELATED"/>
    <property type="match status" value="1"/>
</dbReference>
<keyword evidence="3" id="KW-1185">Reference proteome</keyword>
<dbReference type="PANTHER" id="PTHR11575:SF24">
    <property type="entry name" value="5'-NUCLEOTIDASE"/>
    <property type="match status" value="1"/>
</dbReference>
<organism evidence="2 3">
    <name type="scientific">Mongoliibacter ruber</name>
    <dbReference type="NCBI Taxonomy" id="1750599"/>
    <lineage>
        <taxon>Bacteria</taxon>
        <taxon>Pseudomonadati</taxon>
        <taxon>Bacteroidota</taxon>
        <taxon>Cytophagia</taxon>
        <taxon>Cytophagales</taxon>
        <taxon>Cyclobacteriaceae</taxon>
        <taxon>Mongoliibacter</taxon>
    </lineage>
</organism>
<accession>A0A2T0WLE6</accession>
<dbReference type="OrthoDB" id="4762412at2"/>
<evidence type="ECO:0000313" key="3">
    <source>
        <dbReference type="Proteomes" id="UP000238157"/>
    </source>
</evidence>
<dbReference type="EMBL" id="PVTR01000006">
    <property type="protein sequence ID" value="PRY87530.1"/>
    <property type="molecule type" value="Genomic_DNA"/>
</dbReference>
<name>A0A2T0WLE6_9BACT</name>
<reference evidence="2 3" key="1">
    <citation type="submission" date="2018-03" db="EMBL/GenBank/DDBJ databases">
        <title>Genomic Encyclopedia of Archaeal and Bacterial Type Strains, Phase II (KMG-II): from individual species to whole genera.</title>
        <authorList>
            <person name="Goeker M."/>
        </authorList>
    </citation>
    <scope>NUCLEOTIDE SEQUENCE [LARGE SCALE GENOMIC DNA]</scope>
    <source>
        <strain evidence="2 3">DSM 27929</strain>
    </source>
</reference>
<dbReference type="GO" id="GO:0009166">
    <property type="term" value="P:nucleotide catabolic process"/>
    <property type="evidence" value="ECO:0007669"/>
    <property type="project" value="InterPro"/>
</dbReference>
<sequence length="289" mass="32306">MAFAKSYFLRPSQKGIHVSLASKIRLTSLKNDYLISIRKMGKLKSIYSWSIYLGFSLLIACAPQLQKSAQVTFLPLDSNVAVHPEMEDFVSPYRENLEAEMGKVIGETTSEINKAGSGETALGNLITDLQKEHAEQTFGYSIDISAMNNGGIRNILPMGEITLGNIYELSPFDNYLYILELDSERLRKLAEYAVSRKSLGLSGLYVESEGGKLVRYLVNGKQVEDDKTYLLAVNDYMASGGDNMDFLIDAPRKEQTDIVLRDLLIERIKALTEKGEKISARIEGRQKLD</sequence>
<protein>
    <submittedName>
        <fullName evidence="2">5'-nucleotidase-like protein</fullName>
    </submittedName>
</protein>
<dbReference type="InterPro" id="IPR006179">
    <property type="entry name" value="5_nucleotidase/apyrase"/>
</dbReference>
<proteinExistence type="predicted"/>
<evidence type="ECO:0000259" key="1">
    <source>
        <dbReference type="Pfam" id="PF02872"/>
    </source>
</evidence>
<dbReference type="GO" id="GO:0016787">
    <property type="term" value="F:hydrolase activity"/>
    <property type="evidence" value="ECO:0007669"/>
    <property type="project" value="InterPro"/>
</dbReference>
<evidence type="ECO:0000313" key="2">
    <source>
        <dbReference type="EMBL" id="PRY87530.1"/>
    </source>
</evidence>
<dbReference type="InterPro" id="IPR036907">
    <property type="entry name" value="5'-Nucleotdase_C_sf"/>
</dbReference>
<comment type="caution">
    <text evidence="2">The sequence shown here is derived from an EMBL/GenBank/DDBJ whole genome shotgun (WGS) entry which is preliminary data.</text>
</comment>
<dbReference type="Pfam" id="PF02872">
    <property type="entry name" value="5_nucleotid_C"/>
    <property type="match status" value="1"/>
</dbReference>
<dbReference type="SUPFAM" id="SSF55816">
    <property type="entry name" value="5'-nucleotidase (syn. UDP-sugar hydrolase), C-terminal domain"/>
    <property type="match status" value="1"/>
</dbReference>
<dbReference type="AlphaFoldDB" id="A0A2T0WLE6"/>
<dbReference type="InterPro" id="IPR008334">
    <property type="entry name" value="5'-Nucleotdase_C"/>
</dbReference>
<dbReference type="PRINTS" id="PR01607">
    <property type="entry name" value="APYRASEFAMLY"/>
</dbReference>
<dbReference type="Proteomes" id="UP000238157">
    <property type="component" value="Unassembled WGS sequence"/>
</dbReference>
<gene>
    <name evidence="2" type="ORF">CLW00_106156</name>
</gene>
<dbReference type="Gene3D" id="3.90.780.10">
    <property type="entry name" value="5'-Nucleotidase, C-terminal domain"/>
    <property type="match status" value="1"/>
</dbReference>